<keyword evidence="3" id="KW-1185">Reference proteome</keyword>
<name>A0A2A2KAH0_9BILA</name>
<gene>
    <name evidence="2" type="ORF">WR25_21385</name>
</gene>
<dbReference type="EMBL" id="LIAE01009178">
    <property type="protein sequence ID" value="PAV70873.1"/>
    <property type="molecule type" value="Genomic_DNA"/>
</dbReference>
<evidence type="ECO:0000256" key="1">
    <source>
        <dbReference type="SAM" id="MobiDB-lite"/>
    </source>
</evidence>
<comment type="caution">
    <text evidence="2">The sequence shown here is derived from an EMBL/GenBank/DDBJ whole genome shotgun (WGS) entry which is preliminary data.</text>
</comment>
<reference evidence="2 3" key="1">
    <citation type="journal article" date="2017" name="Curr. Biol.">
        <title>Genome architecture and evolution of a unichromosomal asexual nematode.</title>
        <authorList>
            <person name="Fradin H."/>
            <person name="Zegar C."/>
            <person name="Gutwein M."/>
            <person name="Lucas J."/>
            <person name="Kovtun M."/>
            <person name="Corcoran D."/>
            <person name="Baugh L.R."/>
            <person name="Kiontke K."/>
            <person name="Gunsalus K."/>
            <person name="Fitch D.H."/>
            <person name="Piano F."/>
        </authorList>
    </citation>
    <scope>NUCLEOTIDE SEQUENCE [LARGE SCALE GENOMIC DNA]</scope>
    <source>
        <strain evidence="2">PF1309</strain>
    </source>
</reference>
<feature type="region of interest" description="Disordered" evidence="1">
    <location>
        <begin position="60"/>
        <end position="80"/>
    </location>
</feature>
<dbReference type="AlphaFoldDB" id="A0A2A2KAH0"/>
<sequence length="80" mass="8813">MLIRHGHVFLSRTASIPPVRPPLAPRHSEVRSGCHRGLRPIPDQPMMRCAMAQASASVSNSDLSCARDRHRDVFQSPSAT</sequence>
<accession>A0A2A2KAH0</accession>
<feature type="region of interest" description="Disordered" evidence="1">
    <location>
        <begin position="20"/>
        <end position="42"/>
    </location>
</feature>
<dbReference type="Proteomes" id="UP000218231">
    <property type="component" value="Unassembled WGS sequence"/>
</dbReference>
<proteinExistence type="predicted"/>
<evidence type="ECO:0000313" key="2">
    <source>
        <dbReference type="EMBL" id="PAV70873.1"/>
    </source>
</evidence>
<evidence type="ECO:0000313" key="3">
    <source>
        <dbReference type="Proteomes" id="UP000218231"/>
    </source>
</evidence>
<organism evidence="2 3">
    <name type="scientific">Diploscapter pachys</name>
    <dbReference type="NCBI Taxonomy" id="2018661"/>
    <lineage>
        <taxon>Eukaryota</taxon>
        <taxon>Metazoa</taxon>
        <taxon>Ecdysozoa</taxon>
        <taxon>Nematoda</taxon>
        <taxon>Chromadorea</taxon>
        <taxon>Rhabditida</taxon>
        <taxon>Rhabditina</taxon>
        <taxon>Rhabditomorpha</taxon>
        <taxon>Rhabditoidea</taxon>
        <taxon>Rhabditidae</taxon>
        <taxon>Diploscapter</taxon>
    </lineage>
</organism>
<protein>
    <submittedName>
        <fullName evidence="2">Uncharacterized protein</fullName>
    </submittedName>
</protein>